<organism evidence="5">
    <name type="scientific">freshwater metagenome</name>
    <dbReference type="NCBI Taxonomy" id="449393"/>
    <lineage>
        <taxon>unclassified sequences</taxon>
        <taxon>metagenomes</taxon>
        <taxon>ecological metagenomes</taxon>
    </lineage>
</organism>
<accession>A0A6J6T6Q9</accession>
<evidence type="ECO:0000313" key="5">
    <source>
        <dbReference type="EMBL" id="CAB4742517.1"/>
    </source>
</evidence>
<dbReference type="SUPFAM" id="SSF52777">
    <property type="entry name" value="CoA-dependent acyltransferases"/>
    <property type="match status" value="1"/>
</dbReference>
<evidence type="ECO:0000256" key="1">
    <source>
        <dbReference type="ARBA" id="ARBA00001938"/>
    </source>
</evidence>
<dbReference type="Gene3D" id="3.30.559.10">
    <property type="entry name" value="Chloramphenicol acetyltransferase-like domain"/>
    <property type="match status" value="1"/>
</dbReference>
<dbReference type="PANTHER" id="PTHR43178:SF5">
    <property type="entry name" value="LIPOAMIDE ACYLTRANSFERASE COMPONENT OF BRANCHED-CHAIN ALPHA-KETO ACID DEHYDROGENASE COMPLEX, MITOCHONDRIAL"/>
    <property type="match status" value="1"/>
</dbReference>
<keyword evidence="2" id="KW-0808">Transferase</keyword>
<comment type="cofactor">
    <cofactor evidence="1">
        <name>(R)-lipoate</name>
        <dbReference type="ChEBI" id="CHEBI:83088"/>
    </cofactor>
</comment>
<dbReference type="GO" id="GO:0005737">
    <property type="term" value="C:cytoplasm"/>
    <property type="evidence" value="ECO:0007669"/>
    <property type="project" value="TreeGrafter"/>
</dbReference>
<name>A0A6J6T6Q9_9ZZZZ</name>
<sequence length="224" mass="24288">MPEERIRIPRRRLIEIDNMSRSLSATLPVHAFNTARAENLVIAIDKLRSENINNGVTALLIYIVTKALELHPEMHRTIDGEEFIIKSDINIGFAVSGPDGSLSVPVLHGAQKFSIREMAFELDELAARSRAQKLSSIDVKGGSFAISNMGRTMKGGQGAGILPLGYSGMVACGSVIDVPVVDDGKVVPGKVLPLTLTFDHRVVNGIAAWRFYADVVKGIEEIVV</sequence>
<proteinExistence type="predicted"/>
<evidence type="ECO:0000259" key="4">
    <source>
        <dbReference type="Pfam" id="PF00198"/>
    </source>
</evidence>
<dbReference type="AlphaFoldDB" id="A0A6J6T6Q9"/>
<dbReference type="Pfam" id="PF00198">
    <property type="entry name" value="2-oxoacid_dh"/>
    <property type="match status" value="1"/>
</dbReference>
<dbReference type="InterPro" id="IPR001078">
    <property type="entry name" value="2-oxoacid_DH_actylTfrase"/>
</dbReference>
<dbReference type="GO" id="GO:0016407">
    <property type="term" value="F:acetyltransferase activity"/>
    <property type="evidence" value="ECO:0007669"/>
    <property type="project" value="TreeGrafter"/>
</dbReference>
<dbReference type="GO" id="GO:0031405">
    <property type="term" value="F:lipoic acid binding"/>
    <property type="evidence" value="ECO:0007669"/>
    <property type="project" value="TreeGrafter"/>
</dbReference>
<reference evidence="5" key="1">
    <citation type="submission" date="2020-05" db="EMBL/GenBank/DDBJ databases">
        <authorList>
            <person name="Chiriac C."/>
            <person name="Salcher M."/>
            <person name="Ghai R."/>
            <person name="Kavagutti S V."/>
        </authorList>
    </citation>
    <scope>NUCLEOTIDE SEQUENCE</scope>
</reference>
<protein>
    <submittedName>
        <fullName evidence="5">Unannotated protein</fullName>
    </submittedName>
</protein>
<keyword evidence="3" id="KW-0012">Acyltransferase</keyword>
<dbReference type="InterPro" id="IPR023213">
    <property type="entry name" value="CAT-like_dom_sf"/>
</dbReference>
<gene>
    <name evidence="5" type="ORF">UFOPK2837_00089</name>
</gene>
<dbReference type="EMBL" id="CAEZZF010000002">
    <property type="protein sequence ID" value="CAB4742517.1"/>
    <property type="molecule type" value="Genomic_DNA"/>
</dbReference>
<dbReference type="PANTHER" id="PTHR43178">
    <property type="entry name" value="DIHYDROLIPOAMIDE ACETYLTRANSFERASE COMPONENT OF PYRUVATE DEHYDROGENASE COMPLEX"/>
    <property type="match status" value="1"/>
</dbReference>
<dbReference type="InterPro" id="IPR050743">
    <property type="entry name" value="2-oxoacid_DH_E2_comp"/>
</dbReference>
<feature type="domain" description="2-oxoacid dehydrogenase acyltransferase catalytic" evidence="4">
    <location>
        <begin position="3"/>
        <end position="222"/>
    </location>
</feature>
<evidence type="ECO:0000256" key="3">
    <source>
        <dbReference type="ARBA" id="ARBA00023315"/>
    </source>
</evidence>
<evidence type="ECO:0000256" key="2">
    <source>
        <dbReference type="ARBA" id="ARBA00022679"/>
    </source>
</evidence>